<dbReference type="EMBL" id="FNYW01000029">
    <property type="protein sequence ID" value="SEI88906.1"/>
    <property type="molecule type" value="Genomic_DNA"/>
</dbReference>
<dbReference type="RefSeq" id="WP_091635576.1">
    <property type="nucleotide sequence ID" value="NZ_FNYW01000029.1"/>
</dbReference>
<dbReference type="AlphaFoldDB" id="A0A1H6UBG0"/>
<dbReference type="STRING" id="1130080.SAMN04488113_12922"/>
<feature type="transmembrane region" description="Helical" evidence="1">
    <location>
        <begin position="78"/>
        <end position="97"/>
    </location>
</feature>
<keyword evidence="1" id="KW-1133">Transmembrane helix</keyword>
<keyword evidence="4" id="KW-1185">Reference proteome</keyword>
<evidence type="ECO:0000259" key="2">
    <source>
        <dbReference type="Pfam" id="PF13791"/>
    </source>
</evidence>
<evidence type="ECO:0000313" key="3">
    <source>
        <dbReference type="EMBL" id="SEI88906.1"/>
    </source>
</evidence>
<sequence>MNFKDVMRRYKEGTATEEEKEFVEKELEKFATIEDYYAEELPDEFMSDRESENEEELVSSQSETTNINKIVNRRLGKVVLVSVLIVILLYVGIFYGLSNIVDQFYFDPTEESQSNEEGLTNIDFQFDMDALISLNMPGYVNGSFTIEESKGFGTYETGYFLKNLFTQNDTLHFVDIKRGIPQNFYGGIFDSIPRFSIDEAFRDIIRPFPEEASDQSVDIKEEFKQRFNSKTIEYMEELNDLSYVSMTIAFEEDLNMSELYQLTEEHPELDFKWAGVRTVEPGTRWRDDQPMHLIGFVPDINAEPSSNMEPDSDKYPLFNLNDIFFDAGNRSPKEILSEGYQTHFTSRLSWLKDHEKFVEIFDYNAAKTEFYADALDYVEDNGVETYGVLVYGTAEAFSESLESLPYDRIVIDEVDSSKPSVKIYYD</sequence>
<dbReference type="InterPro" id="IPR025672">
    <property type="entry name" value="Sigma_reg_C_dom"/>
</dbReference>
<dbReference type="OrthoDB" id="1882659at2"/>
<dbReference type="Pfam" id="PF13791">
    <property type="entry name" value="Sigma_reg_C"/>
    <property type="match status" value="1"/>
</dbReference>
<name>A0A1H6UBG0_9LACT</name>
<gene>
    <name evidence="3" type="ORF">SAMN04488113_12922</name>
</gene>
<reference evidence="4" key="1">
    <citation type="submission" date="2016-10" db="EMBL/GenBank/DDBJ databases">
        <authorList>
            <person name="Varghese N."/>
            <person name="Submissions S."/>
        </authorList>
    </citation>
    <scope>NUCLEOTIDE SEQUENCE [LARGE SCALE GENOMIC DNA]</scope>
    <source>
        <strain evidence="4">DSM 25751</strain>
    </source>
</reference>
<dbReference type="Proteomes" id="UP000198564">
    <property type="component" value="Unassembled WGS sequence"/>
</dbReference>
<protein>
    <submittedName>
        <fullName evidence="3">Sigma factor regulator C-terminal</fullName>
    </submittedName>
</protein>
<accession>A0A1H6UBG0</accession>
<feature type="domain" description="Sigma factor regulator C-terminal" evidence="2">
    <location>
        <begin position="235"/>
        <end position="398"/>
    </location>
</feature>
<evidence type="ECO:0000256" key="1">
    <source>
        <dbReference type="SAM" id="Phobius"/>
    </source>
</evidence>
<keyword evidence="1" id="KW-0472">Membrane</keyword>
<evidence type="ECO:0000313" key="4">
    <source>
        <dbReference type="Proteomes" id="UP000198564"/>
    </source>
</evidence>
<proteinExistence type="predicted"/>
<organism evidence="3 4">
    <name type="scientific">Alkalibacterium gilvum</name>
    <dbReference type="NCBI Taxonomy" id="1130080"/>
    <lineage>
        <taxon>Bacteria</taxon>
        <taxon>Bacillati</taxon>
        <taxon>Bacillota</taxon>
        <taxon>Bacilli</taxon>
        <taxon>Lactobacillales</taxon>
        <taxon>Carnobacteriaceae</taxon>
        <taxon>Alkalibacterium</taxon>
    </lineage>
</organism>
<keyword evidence="1" id="KW-0812">Transmembrane</keyword>